<evidence type="ECO:0008006" key="12">
    <source>
        <dbReference type="Google" id="ProtNLM"/>
    </source>
</evidence>
<sequence>MHDQVHLTIVTSLSIIITFVLHCTMIDIPVRQTYLQVILIDFLRDLGLTIRCLYNQGINIIIYLMDELSLIIHSSIKGFLDVSDDGHEIVCVGSIEALKQLSEVSIDDIHREVVDEITIPSRLGKGLLRQVPEVFDRWFESGSMPYAQVHYPVDGRRTFMDTFPADFIADGIDQTRGWFYRLLVISTALFDQSPFKNLIVNGIILASNEEKITDALRLYLITSPVVRGEPLKFKEEGVRDILKDEETTLEDCFVSLNVLCYVLLTMANLMVPFTPFLAEFIYQILRKLMPRSLSSSEQELSIHFQMIPRSHHLLVNKNIEHAVAAVQTVIGLGRAVRERKVVPMKGLNVRNVILSQDRELFGIEIRAEPNHPILVIKDDDKYFSKTKSINEQIRQMSNTDIEDLLLKGEVYRVTKQTQCEATAEQGAKLIPTDDITTYYSIKLQISEIARVVSE</sequence>
<dbReference type="InterPro" id="IPR023586">
    <property type="entry name" value="Ile-tRNA-ligase_type2"/>
</dbReference>
<evidence type="ECO:0000313" key="9">
    <source>
        <dbReference type="EMBL" id="CAF3842982.1"/>
    </source>
</evidence>
<reference evidence="10" key="1">
    <citation type="submission" date="2021-02" db="EMBL/GenBank/DDBJ databases">
        <authorList>
            <person name="Nowell W R."/>
        </authorList>
    </citation>
    <scope>NUCLEOTIDE SEQUENCE</scope>
</reference>
<gene>
    <name evidence="9" type="ORF">FNK824_LOCUS17464</name>
    <name evidence="8" type="ORF">JBS370_LOCUS10796</name>
    <name evidence="10" type="ORF">OTI717_LOCUS28247</name>
</gene>
<evidence type="ECO:0000256" key="1">
    <source>
        <dbReference type="ARBA" id="ARBA00022598"/>
    </source>
</evidence>
<dbReference type="GO" id="GO:0004822">
    <property type="term" value="F:isoleucine-tRNA ligase activity"/>
    <property type="evidence" value="ECO:0007669"/>
    <property type="project" value="InterPro"/>
</dbReference>
<evidence type="ECO:0000256" key="4">
    <source>
        <dbReference type="ARBA" id="ARBA00022917"/>
    </source>
</evidence>
<protein>
    <recommendedName>
        <fullName evidence="12">Isoleucyl-tRNA synthetase</fullName>
    </recommendedName>
</protein>
<dbReference type="Pfam" id="PF08264">
    <property type="entry name" value="Anticodon_1"/>
    <property type="match status" value="1"/>
</dbReference>
<dbReference type="Pfam" id="PF00133">
    <property type="entry name" value="tRNA-synt_1"/>
    <property type="match status" value="1"/>
</dbReference>
<dbReference type="GO" id="GO:0006428">
    <property type="term" value="P:isoleucyl-tRNA aminoacylation"/>
    <property type="evidence" value="ECO:0007669"/>
    <property type="project" value="TreeGrafter"/>
</dbReference>
<dbReference type="Proteomes" id="UP000663823">
    <property type="component" value="Unassembled WGS sequence"/>
</dbReference>
<evidence type="ECO:0000256" key="5">
    <source>
        <dbReference type="ARBA" id="ARBA00023146"/>
    </source>
</evidence>
<proteinExistence type="predicted"/>
<organism evidence="10 11">
    <name type="scientific">Rotaria sordida</name>
    <dbReference type="NCBI Taxonomy" id="392033"/>
    <lineage>
        <taxon>Eukaryota</taxon>
        <taxon>Metazoa</taxon>
        <taxon>Spiralia</taxon>
        <taxon>Gnathifera</taxon>
        <taxon>Rotifera</taxon>
        <taxon>Eurotatoria</taxon>
        <taxon>Bdelloidea</taxon>
        <taxon>Philodinida</taxon>
        <taxon>Philodinidae</taxon>
        <taxon>Rotaria</taxon>
    </lineage>
</organism>
<keyword evidence="5" id="KW-0030">Aminoacyl-tRNA synthetase</keyword>
<dbReference type="SUPFAM" id="SSF47323">
    <property type="entry name" value="Anticodon-binding domain of a subclass of class I aminoacyl-tRNA synthetases"/>
    <property type="match status" value="1"/>
</dbReference>
<keyword evidence="2" id="KW-0547">Nucleotide-binding</keyword>
<dbReference type="GO" id="GO:0005524">
    <property type="term" value="F:ATP binding"/>
    <property type="evidence" value="ECO:0007669"/>
    <property type="project" value="UniProtKB-KW"/>
</dbReference>
<feature type="domain" description="Aminoacyl-tRNA synthetase class Ia" evidence="6">
    <location>
        <begin position="82"/>
        <end position="216"/>
    </location>
</feature>
<dbReference type="AlphaFoldDB" id="A0A819MXB6"/>
<dbReference type="InterPro" id="IPR002300">
    <property type="entry name" value="aa-tRNA-synth_Ia"/>
</dbReference>
<keyword evidence="1" id="KW-0436">Ligase</keyword>
<evidence type="ECO:0000256" key="2">
    <source>
        <dbReference type="ARBA" id="ARBA00022741"/>
    </source>
</evidence>
<keyword evidence="3" id="KW-0067">ATP-binding</keyword>
<dbReference type="EMBL" id="CAJOBD010000800">
    <property type="protein sequence ID" value="CAF3721067.1"/>
    <property type="molecule type" value="Genomic_DNA"/>
</dbReference>
<dbReference type="PANTHER" id="PTHR42780">
    <property type="entry name" value="SOLEUCYL-TRNA SYNTHETASE"/>
    <property type="match status" value="1"/>
</dbReference>
<evidence type="ECO:0000313" key="11">
    <source>
        <dbReference type="Proteomes" id="UP000663823"/>
    </source>
</evidence>
<dbReference type="EMBL" id="CAJOAX010006626">
    <property type="protein sequence ID" value="CAF3986644.1"/>
    <property type="molecule type" value="Genomic_DNA"/>
</dbReference>
<dbReference type="EMBL" id="CAJOBE010002776">
    <property type="protein sequence ID" value="CAF3842982.1"/>
    <property type="molecule type" value="Genomic_DNA"/>
</dbReference>
<dbReference type="InterPro" id="IPR014729">
    <property type="entry name" value="Rossmann-like_a/b/a_fold"/>
</dbReference>
<dbReference type="InterPro" id="IPR013155">
    <property type="entry name" value="M/V/L/I-tRNA-synth_anticd-bd"/>
</dbReference>
<comment type="caution">
    <text evidence="10">The sequence shown here is derived from an EMBL/GenBank/DDBJ whole genome shotgun (WGS) entry which is preliminary data.</text>
</comment>
<feature type="domain" description="Methionyl/Valyl/Leucyl/Isoleucyl-tRNA synthetase anticodon-binding" evidence="7">
    <location>
        <begin position="239"/>
        <end position="345"/>
    </location>
</feature>
<evidence type="ECO:0000313" key="10">
    <source>
        <dbReference type="EMBL" id="CAF3986644.1"/>
    </source>
</evidence>
<accession>A0A819MXB6</accession>
<keyword evidence="4" id="KW-0648">Protein biosynthesis</keyword>
<dbReference type="SUPFAM" id="SSF52374">
    <property type="entry name" value="Nucleotidylyl transferase"/>
    <property type="match status" value="1"/>
</dbReference>
<dbReference type="Gene3D" id="1.10.730.10">
    <property type="entry name" value="Isoleucyl-tRNA Synthetase, Domain 1"/>
    <property type="match status" value="1"/>
</dbReference>
<evidence type="ECO:0000259" key="7">
    <source>
        <dbReference type="Pfam" id="PF08264"/>
    </source>
</evidence>
<dbReference type="InterPro" id="IPR009080">
    <property type="entry name" value="tRNAsynth_Ia_anticodon-bd"/>
</dbReference>
<evidence type="ECO:0000259" key="6">
    <source>
        <dbReference type="Pfam" id="PF00133"/>
    </source>
</evidence>
<name>A0A819MXB6_9BILA</name>
<dbReference type="PANTHER" id="PTHR42780:SF1">
    <property type="entry name" value="ISOLEUCINE--TRNA LIGASE, CYTOPLASMIC"/>
    <property type="match status" value="1"/>
</dbReference>
<dbReference type="Gene3D" id="3.40.50.620">
    <property type="entry name" value="HUPs"/>
    <property type="match status" value="1"/>
</dbReference>
<dbReference type="Proteomes" id="UP000663874">
    <property type="component" value="Unassembled WGS sequence"/>
</dbReference>
<evidence type="ECO:0000313" key="8">
    <source>
        <dbReference type="EMBL" id="CAF3721067.1"/>
    </source>
</evidence>
<evidence type="ECO:0000256" key="3">
    <source>
        <dbReference type="ARBA" id="ARBA00022840"/>
    </source>
</evidence>
<dbReference type="Proteomes" id="UP000663836">
    <property type="component" value="Unassembled WGS sequence"/>
</dbReference>